<keyword evidence="10 11" id="KW-0807">Transducer</keyword>
<feature type="transmembrane region" description="Helical" evidence="12">
    <location>
        <begin position="238"/>
        <end position="260"/>
    </location>
</feature>
<dbReference type="InterPro" id="IPR017452">
    <property type="entry name" value="GPCR_Rhodpsn_7TM"/>
</dbReference>
<dbReference type="Gene3D" id="1.20.1070.10">
    <property type="entry name" value="Rhodopsin 7-helix transmembrane proteins"/>
    <property type="match status" value="2"/>
</dbReference>
<keyword evidence="2" id="KW-1003">Cell membrane</keyword>
<dbReference type="GO" id="GO:0004984">
    <property type="term" value="F:olfactory receptor activity"/>
    <property type="evidence" value="ECO:0007669"/>
    <property type="project" value="InterPro"/>
</dbReference>
<dbReference type="InterPro" id="IPR000276">
    <property type="entry name" value="GPCR_Rhodpsn"/>
</dbReference>
<dbReference type="GO" id="GO:0004930">
    <property type="term" value="F:G protein-coupled receptor activity"/>
    <property type="evidence" value="ECO:0007669"/>
    <property type="project" value="UniProtKB-KW"/>
</dbReference>
<dbReference type="EMBL" id="LZPO01066844">
    <property type="protein sequence ID" value="OBS69813.1"/>
    <property type="molecule type" value="Genomic_DNA"/>
</dbReference>
<keyword evidence="9 11" id="KW-0675">Receptor</keyword>
<keyword evidence="6 12" id="KW-1133">Transmembrane helix</keyword>
<feature type="transmembrane region" description="Helical" evidence="12">
    <location>
        <begin position="395"/>
        <end position="414"/>
    </location>
</feature>
<accession>A0A1A6GU09</accession>
<comment type="caution">
    <text evidence="14">The sequence shown here is derived from an EMBL/GenBank/DDBJ whole genome shotgun (WGS) entry which is preliminary data.</text>
</comment>
<feature type="transmembrane region" description="Helical" evidence="12">
    <location>
        <begin position="59"/>
        <end position="79"/>
    </location>
</feature>
<feature type="transmembrane region" description="Helical" evidence="12">
    <location>
        <begin position="363"/>
        <end position="383"/>
    </location>
</feature>
<name>A0A1A6GU09_NEOLE</name>
<dbReference type="PROSITE" id="PS00237">
    <property type="entry name" value="G_PROTEIN_RECEP_F1_1"/>
    <property type="match status" value="2"/>
</dbReference>
<keyword evidence="4 11" id="KW-0812">Transmembrane</keyword>
<dbReference type="FunFam" id="1.20.1070.10:FF:000009">
    <property type="entry name" value="Olfactory receptor"/>
    <property type="match status" value="2"/>
</dbReference>
<dbReference type="InterPro" id="IPR000725">
    <property type="entry name" value="Olfact_rcpt"/>
</dbReference>
<evidence type="ECO:0000259" key="13">
    <source>
        <dbReference type="PROSITE" id="PS50262"/>
    </source>
</evidence>
<feature type="transmembrane region" description="Helical" evidence="12">
    <location>
        <begin position="331"/>
        <end position="357"/>
    </location>
</feature>
<dbReference type="GO" id="GO:0005886">
    <property type="term" value="C:plasma membrane"/>
    <property type="evidence" value="ECO:0007669"/>
    <property type="project" value="UniProtKB-SubCell"/>
</dbReference>
<keyword evidence="15" id="KW-1185">Reference proteome</keyword>
<sequence length="612" mass="69421">MDNKSWTSVPHFVLLGISTHPDEQIPLFLLFLLMYIINISGNFYIVTLIVSVPHLHTPMYVFLSNLALADVCFTSTTVPKMLQNIFSPTKVISYMGCLAQTYFFICFAAMENFLLAVMAYDRYIAICHPLHYPIVLTGRLCAQMVALCHVLSHLHALLHTLLMARLIFCADNRIPHFFCDLYPLMKLSCTSTQLNTLMIHTEGVIVINGALVFIIASYAFIISALLQIPSANGKWKALSTCGSHLTVVTIFYGTLTWVYFRPLSSYSVTKGRIVTVMYTVVTPMLNPFIYSLRNRDIKEAFRKWMDNKSWTSVPHFVLLGISTHPDEQIPLFLLFLLMYIINISGNFYIVTLIVSVPHLHTPMYVFLSNLALADVCFTSTTVPKMLQNIFSPTKVISYMGCLAQTYFFICFAAMENFLLAVMAYDRYIAICHPLHYPIVLTGRLCAQMVALCHVLSHLHALLHTLLMARLIFCADNRIPHFFCDLYPLMKLSCTSTQLNTLMIHTEGVIVINGALVFIIASYAFIISALLQIPSANGKWKALSTCGSHLTVVTIFYGTLTWVYFRPLSSYSVTKGRIVTVMYTVVTPMLNPFIYSLRNRDIKEAFRKWVKRL</sequence>
<evidence type="ECO:0000313" key="14">
    <source>
        <dbReference type="EMBL" id="OBS69813.1"/>
    </source>
</evidence>
<dbReference type="PRINTS" id="PR00245">
    <property type="entry name" value="OLFACTORYR"/>
</dbReference>
<comment type="subcellular location">
    <subcellularLocation>
        <location evidence="1">Cell membrane</location>
        <topology evidence="1">Multi-pass membrane protein</topology>
    </subcellularLocation>
</comment>
<feature type="transmembrane region" description="Helical" evidence="12">
    <location>
        <begin position="576"/>
        <end position="596"/>
    </location>
</feature>
<evidence type="ECO:0000256" key="3">
    <source>
        <dbReference type="ARBA" id="ARBA00022606"/>
    </source>
</evidence>
<evidence type="ECO:0000256" key="9">
    <source>
        <dbReference type="ARBA" id="ARBA00023170"/>
    </source>
</evidence>
<keyword evidence="7 11" id="KW-0297">G-protein coupled receptor</keyword>
<evidence type="ECO:0000256" key="1">
    <source>
        <dbReference type="ARBA" id="ARBA00004651"/>
    </source>
</evidence>
<dbReference type="PRINTS" id="PR00237">
    <property type="entry name" value="GPCRRHODOPSN"/>
</dbReference>
<protein>
    <recommendedName>
        <fullName evidence="13">G-protein coupled receptors family 1 profile domain-containing protein</fullName>
    </recommendedName>
</protein>
<feature type="transmembrane region" description="Helical" evidence="12">
    <location>
        <begin position="508"/>
        <end position="530"/>
    </location>
</feature>
<evidence type="ECO:0000256" key="10">
    <source>
        <dbReference type="ARBA" id="ARBA00023224"/>
    </source>
</evidence>
<feature type="transmembrane region" description="Helical" evidence="12">
    <location>
        <begin position="204"/>
        <end position="226"/>
    </location>
</feature>
<keyword evidence="5" id="KW-0552">Olfaction</keyword>
<evidence type="ECO:0000256" key="6">
    <source>
        <dbReference type="ARBA" id="ARBA00022989"/>
    </source>
</evidence>
<feature type="domain" description="G-protein coupled receptors family 1 profile" evidence="13">
    <location>
        <begin position="41"/>
        <end position="290"/>
    </location>
</feature>
<dbReference type="STRING" id="56216.A0A1A6GU09"/>
<dbReference type="PROSITE" id="PS50262">
    <property type="entry name" value="G_PROTEIN_RECEP_F1_2"/>
    <property type="match status" value="2"/>
</dbReference>
<evidence type="ECO:0000256" key="4">
    <source>
        <dbReference type="ARBA" id="ARBA00022692"/>
    </source>
</evidence>
<evidence type="ECO:0000256" key="2">
    <source>
        <dbReference type="ARBA" id="ARBA00022475"/>
    </source>
</evidence>
<evidence type="ECO:0000256" key="11">
    <source>
        <dbReference type="RuleBase" id="RU000688"/>
    </source>
</evidence>
<dbReference type="AlphaFoldDB" id="A0A1A6GU09"/>
<keyword evidence="8 12" id="KW-0472">Membrane</keyword>
<gene>
    <name evidence="14" type="ORF">A6R68_01647</name>
</gene>
<evidence type="ECO:0000256" key="7">
    <source>
        <dbReference type="ARBA" id="ARBA00023040"/>
    </source>
</evidence>
<feature type="transmembrane region" description="Helical" evidence="12">
    <location>
        <begin position="542"/>
        <end position="564"/>
    </location>
</feature>
<feature type="transmembrane region" description="Helical" evidence="12">
    <location>
        <begin position="27"/>
        <end position="53"/>
    </location>
</feature>
<dbReference type="CDD" id="cd15235">
    <property type="entry name" value="7tmA_OR1A-like"/>
    <property type="match status" value="2"/>
</dbReference>
<reference evidence="14 15" key="1">
    <citation type="submission" date="2016-06" db="EMBL/GenBank/DDBJ databases">
        <title>The Draft Genome Sequence and Annotation of the Desert Woodrat Neotoma lepida.</title>
        <authorList>
            <person name="Campbell M."/>
            <person name="Oakeson K.F."/>
            <person name="Yandell M."/>
            <person name="Halpert J.R."/>
            <person name="Dearing D."/>
        </authorList>
    </citation>
    <scope>NUCLEOTIDE SEQUENCE [LARGE SCALE GENOMIC DNA]</scope>
    <source>
        <strain evidence="14">417</strain>
        <tissue evidence="14">Liver</tissue>
    </source>
</reference>
<dbReference type="OrthoDB" id="9444602at2759"/>
<organism evidence="14 15">
    <name type="scientific">Neotoma lepida</name>
    <name type="common">Desert woodrat</name>
    <dbReference type="NCBI Taxonomy" id="56216"/>
    <lineage>
        <taxon>Eukaryota</taxon>
        <taxon>Metazoa</taxon>
        <taxon>Chordata</taxon>
        <taxon>Craniata</taxon>
        <taxon>Vertebrata</taxon>
        <taxon>Euteleostomi</taxon>
        <taxon>Mammalia</taxon>
        <taxon>Eutheria</taxon>
        <taxon>Euarchontoglires</taxon>
        <taxon>Glires</taxon>
        <taxon>Rodentia</taxon>
        <taxon>Myomorpha</taxon>
        <taxon>Muroidea</taxon>
        <taxon>Cricetidae</taxon>
        <taxon>Neotominae</taxon>
        <taxon>Neotoma</taxon>
    </lineage>
</organism>
<evidence type="ECO:0000256" key="12">
    <source>
        <dbReference type="SAM" id="Phobius"/>
    </source>
</evidence>
<feature type="transmembrane region" description="Helical" evidence="12">
    <location>
        <begin position="272"/>
        <end position="292"/>
    </location>
</feature>
<evidence type="ECO:0000256" key="8">
    <source>
        <dbReference type="ARBA" id="ARBA00023136"/>
    </source>
</evidence>
<dbReference type="PANTHER" id="PTHR48001">
    <property type="entry name" value="OLFACTORY RECEPTOR"/>
    <property type="match status" value="1"/>
</dbReference>
<dbReference type="Proteomes" id="UP000092124">
    <property type="component" value="Unassembled WGS sequence"/>
</dbReference>
<dbReference type="SUPFAM" id="SSF81321">
    <property type="entry name" value="Family A G protein-coupled receptor-like"/>
    <property type="match status" value="2"/>
</dbReference>
<keyword evidence="3" id="KW-0716">Sensory transduction</keyword>
<evidence type="ECO:0000256" key="5">
    <source>
        <dbReference type="ARBA" id="ARBA00022725"/>
    </source>
</evidence>
<feature type="transmembrane region" description="Helical" evidence="12">
    <location>
        <begin position="91"/>
        <end position="110"/>
    </location>
</feature>
<feature type="domain" description="G-protein coupled receptors family 1 profile" evidence="13">
    <location>
        <begin position="345"/>
        <end position="594"/>
    </location>
</feature>
<comment type="similarity">
    <text evidence="11">Belongs to the G-protein coupled receptor 1 family.</text>
</comment>
<evidence type="ECO:0000313" key="15">
    <source>
        <dbReference type="Proteomes" id="UP000092124"/>
    </source>
</evidence>
<dbReference type="Pfam" id="PF13853">
    <property type="entry name" value="7tm_4"/>
    <property type="match status" value="2"/>
</dbReference>
<proteinExistence type="inferred from homology"/>